<dbReference type="Proteomes" id="UP001516023">
    <property type="component" value="Unassembled WGS sequence"/>
</dbReference>
<protein>
    <recommendedName>
        <fullName evidence="3">SGNH hydrolase-type esterase domain-containing protein</fullName>
    </recommendedName>
</protein>
<accession>A0ABD3P6W9</accession>
<organism evidence="1 2">
    <name type="scientific">Cyclotella cryptica</name>
    <dbReference type="NCBI Taxonomy" id="29204"/>
    <lineage>
        <taxon>Eukaryota</taxon>
        <taxon>Sar</taxon>
        <taxon>Stramenopiles</taxon>
        <taxon>Ochrophyta</taxon>
        <taxon>Bacillariophyta</taxon>
        <taxon>Coscinodiscophyceae</taxon>
        <taxon>Thalassiosirophycidae</taxon>
        <taxon>Stephanodiscales</taxon>
        <taxon>Stephanodiscaceae</taxon>
        <taxon>Cyclotella</taxon>
    </lineage>
</organism>
<dbReference type="AlphaFoldDB" id="A0ABD3P6W9"/>
<keyword evidence="2" id="KW-1185">Reference proteome</keyword>
<dbReference type="PANTHER" id="PTHR34407:SF1">
    <property type="entry name" value="SGNH HYDROLASE-TYPE ESTERASE DOMAIN-CONTAINING PROTEIN"/>
    <property type="match status" value="1"/>
</dbReference>
<gene>
    <name evidence="1" type="ORF">HJC23_004890</name>
</gene>
<comment type="caution">
    <text evidence="1">The sequence shown here is derived from an EMBL/GenBank/DDBJ whole genome shotgun (WGS) entry which is preliminary data.</text>
</comment>
<evidence type="ECO:0008006" key="3">
    <source>
        <dbReference type="Google" id="ProtNLM"/>
    </source>
</evidence>
<evidence type="ECO:0000313" key="1">
    <source>
        <dbReference type="EMBL" id="KAL3782911.1"/>
    </source>
</evidence>
<dbReference type="EMBL" id="JABMIG020000272">
    <property type="protein sequence ID" value="KAL3782911.1"/>
    <property type="molecule type" value="Genomic_DNA"/>
</dbReference>
<dbReference type="SUPFAM" id="SSF52266">
    <property type="entry name" value="SGNH hydrolase"/>
    <property type="match status" value="1"/>
</dbReference>
<reference evidence="1 2" key="1">
    <citation type="journal article" date="2020" name="G3 (Bethesda)">
        <title>Improved Reference Genome for Cyclotella cryptica CCMP332, a Model for Cell Wall Morphogenesis, Salinity Adaptation, and Lipid Production in Diatoms (Bacillariophyta).</title>
        <authorList>
            <person name="Roberts W.R."/>
            <person name="Downey K.M."/>
            <person name="Ruck E.C."/>
            <person name="Traller J.C."/>
            <person name="Alverson A.J."/>
        </authorList>
    </citation>
    <scope>NUCLEOTIDE SEQUENCE [LARGE SCALE GENOMIC DNA]</scope>
    <source>
        <strain evidence="1 2">CCMP332</strain>
    </source>
</reference>
<evidence type="ECO:0000313" key="2">
    <source>
        <dbReference type="Proteomes" id="UP001516023"/>
    </source>
</evidence>
<name>A0ABD3P6W9_9STRA</name>
<proteinExistence type="predicted"/>
<dbReference type="PANTHER" id="PTHR34407">
    <property type="entry name" value="EXPRESSED PROTEIN"/>
    <property type="match status" value="1"/>
</dbReference>
<sequence length="577" mass="65594">MASFDVKAVLFAGIYFAAGMIAQLIIGANNGAMTSKPATKSRFDSVVTSIRIYDVDGRAVNPTPATVAPAPTTRPVVEEIIPPALRASYSPENLEFNVTRAMLRRSRPIIGNDERLHAYIRKLRSKQCTTVLFLGGSVTDGHHVKGRAANAYPAHFMFWLNERYPCFNHDGSNGTHDMKKTHAQNSQTHFIHWSMVTGIERIDLVFLEFNVNDSFIKDIPHALEDKGEMTNVRQYADLWYSEVLLRRLLLLRKPDPIAIVTFNADYVGASWALPPYGNPTQDRQHLFRRNEEPMKLWISSLYEIPVFSANVWMLPLASKMGTSWQFNNTHNPYSTARWHADRCCHPHKEGHRILVMILAYCIVQEEEHMLQLSNEKIEDVERDMTLYGFMRDPVYLSPEEESLFVLNKVGDAFNIDFTDPDGQAQWNDKVTNDGRWKWYADNRDKDKFGLIVNDPIGGAHMAIAVVGGKFGLVEVSYVVSYENFGISLAWVDNFHNNTNQAQCMTAVNDKVPVNTNMNGTQRLIGIWNEQASVPRVQLLHSGMNEGQKRFFHVCLTPRSKHVKGTDNKFKLLGLRVY</sequence>